<evidence type="ECO:0000313" key="3">
    <source>
        <dbReference type="Proteomes" id="UP000324222"/>
    </source>
</evidence>
<keyword evidence="3" id="KW-1185">Reference proteome</keyword>
<gene>
    <name evidence="2" type="ORF">E2C01_055642</name>
</gene>
<dbReference type="EMBL" id="VSRR010018659">
    <property type="protein sequence ID" value="MPC61568.1"/>
    <property type="molecule type" value="Genomic_DNA"/>
</dbReference>
<proteinExistence type="predicted"/>
<evidence type="ECO:0000313" key="2">
    <source>
        <dbReference type="EMBL" id="MPC61568.1"/>
    </source>
</evidence>
<feature type="region of interest" description="Disordered" evidence="1">
    <location>
        <begin position="51"/>
        <end position="80"/>
    </location>
</feature>
<evidence type="ECO:0000256" key="1">
    <source>
        <dbReference type="SAM" id="MobiDB-lite"/>
    </source>
</evidence>
<name>A0A5B7GXG5_PORTR</name>
<feature type="compositionally biased region" description="Basic and acidic residues" evidence="1">
    <location>
        <begin position="61"/>
        <end position="70"/>
    </location>
</feature>
<comment type="caution">
    <text evidence="2">The sequence shown here is derived from an EMBL/GenBank/DDBJ whole genome shotgun (WGS) entry which is preliminary data.</text>
</comment>
<reference evidence="2 3" key="1">
    <citation type="submission" date="2019-05" db="EMBL/GenBank/DDBJ databases">
        <title>Another draft genome of Portunus trituberculatus and its Hox gene families provides insights of decapod evolution.</title>
        <authorList>
            <person name="Jeong J.-H."/>
            <person name="Song I."/>
            <person name="Kim S."/>
            <person name="Choi T."/>
            <person name="Kim D."/>
            <person name="Ryu S."/>
            <person name="Kim W."/>
        </authorList>
    </citation>
    <scope>NUCLEOTIDE SEQUENCE [LARGE SCALE GENOMIC DNA]</scope>
    <source>
        <tissue evidence="2">Muscle</tissue>
    </source>
</reference>
<organism evidence="2 3">
    <name type="scientific">Portunus trituberculatus</name>
    <name type="common">Swimming crab</name>
    <name type="synonym">Neptunus trituberculatus</name>
    <dbReference type="NCBI Taxonomy" id="210409"/>
    <lineage>
        <taxon>Eukaryota</taxon>
        <taxon>Metazoa</taxon>
        <taxon>Ecdysozoa</taxon>
        <taxon>Arthropoda</taxon>
        <taxon>Crustacea</taxon>
        <taxon>Multicrustacea</taxon>
        <taxon>Malacostraca</taxon>
        <taxon>Eumalacostraca</taxon>
        <taxon>Eucarida</taxon>
        <taxon>Decapoda</taxon>
        <taxon>Pleocyemata</taxon>
        <taxon>Brachyura</taxon>
        <taxon>Eubrachyura</taxon>
        <taxon>Portunoidea</taxon>
        <taxon>Portunidae</taxon>
        <taxon>Portuninae</taxon>
        <taxon>Portunus</taxon>
    </lineage>
</organism>
<protein>
    <submittedName>
        <fullName evidence="2">Uncharacterized protein</fullName>
    </submittedName>
</protein>
<sequence>MTTAVHDYYRYRAVTQRSQWLYTAAAATHQPRAKSLPDWSMTAQRCIKHKSRRLGAAPPGPEEHREERLHPMSLTTSWPS</sequence>
<dbReference type="AlphaFoldDB" id="A0A5B7GXG5"/>
<dbReference type="Proteomes" id="UP000324222">
    <property type="component" value="Unassembled WGS sequence"/>
</dbReference>
<accession>A0A5B7GXG5</accession>